<evidence type="ECO:0000313" key="2">
    <source>
        <dbReference type="Proteomes" id="UP000688137"/>
    </source>
</evidence>
<evidence type="ECO:0000313" key="1">
    <source>
        <dbReference type="EMBL" id="CAD8107894.1"/>
    </source>
</evidence>
<comment type="caution">
    <text evidence="1">The sequence shown here is derived from an EMBL/GenBank/DDBJ whole genome shotgun (WGS) entry which is preliminary data.</text>
</comment>
<dbReference type="OMA" id="PHFIFTK"/>
<sequence>MNQNSDECRLIKQFENLSLKRTPHYIFTKQENRISINKIDLKTFLKELFQND</sequence>
<keyword evidence="2" id="KW-1185">Reference proteome</keyword>
<name>A0A8S1PXN2_PARPR</name>
<organism evidence="1 2">
    <name type="scientific">Paramecium primaurelia</name>
    <dbReference type="NCBI Taxonomy" id="5886"/>
    <lineage>
        <taxon>Eukaryota</taxon>
        <taxon>Sar</taxon>
        <taxon>Alveolata</taxon>
        <taxon>Ciliophora</taxon>
        <taxon>Intramacronucleata</taxon>
        <taxon>Oligohymenophorea</taxon>
        <taxon>Peniculida</taxon>
        <taxon>Parameciidae</taxon>
        <taxon>Paramecium</taxon>
    </lineage>
</organism>
<dbReference type="AlphaFoldDB" id="A0A8S1PXN2"/>
<proteinExistence type="predicted"/>
<accession>A0A8S1PXN2</accession>
<protein>
    <submittedName>
        <fullName evidence="1">Uncharacterized protein</fullName>
    </submittedName>
</protein>
<dbReference type="Proteomes" id="UP000688137">
    <property type="component" value="Unassembled WGS sequence"/>
</dbReference>
<dbReference type="EMBL" id="CAJJDM010000138">
    <property type="protein sequence ID" value="CAD8107894.1"/>
    <property type="molecule type" value="Genomic_DNA"/>
</dbReference>
<gene>
    <name evidence="1" type="ORF">PPRIM_AZ9-3.1.T1350072</name>
</gene>
<reference evidence="1" key="1">
    <citation type="submission" date="2021-01" db="EMBL/GenBank/DDBJ databases">
        <authorList>
            <consortium name="Genoscope - CEA"/>
            <person name="William W."/>
        </authorList>
    </citation>
    <scope>NUCLEOTIDE SEQUENCE</scope>
</reference>